<keyword evidence="5" id="KW-1185">Reference proteome</keyword>
<protein>
    <submittedName>
        <fullName evidence="4">Uncharacterized protein</fullName>
    </submittedName>
</protein>
<evidence type="ECO:0000313" key="5">
    <source>
        <dbReference type="Proteomes" id="UP000663828"/>
    </source>
</evidence>
<dbReference type="AlphaFoldDB" id="A0A816A8I9"/>
<keyword evidence="2" id="KW-1133">Transmembrane helix</keyword>
<keyword evidence="2" id="KW-0812">Transmembrane</keyword>
<keyword evidence="3" id="KW-0732">Signal</keyword>
<dbReference type="Proteomes" id="UP000663828">
    <property type="component" value="Unassembled WGS sequence"/>
</dbReference>
<comment type="caution">
    <text evidence="4">The sequence shown here is derived from an EMBL/GenBank/DDBJ whole genome shotgun (WGS) entry which is preliminary data.</text>
</comment>
<evidence type="ECO:0000256" key="1">
    <source>
        <dbReference type="SAM" id="MobiDB-lite"/>
    </source>
</evidence>
<dbReference type="EMBL" id="CAJNOR010006332">
    <property type="protein sequence ID" value="CAF1592401.1"/>
    <property type="molecule type" value="Genomic_DNA"/>
</dbReference>
<feature type="compositionally biased region" description="Low complexity" evidence="1">
    <location>
        <begin position="114"/>
        <end position="125"/>
    </location>
</feature>
<feature type="region of interest" description="Disordered" evidence="1">
    <location>
        <begin position="113"/>
        <end position="183"/>
    </location>
</feature>
<sequence length="183" mass="19953">MFAIVLLLTIPLQEVIASTCSFLALGAVGVNRSDSSWKIILFKCLFLIVYEYCGSYSGSCLSYTTIRTTTTTTAQPSRFTDLPNGAIVTIIALPIFFCIIFCGCYASSSQQRQNTSHTSSNANSSFRPSRHQRQSSPNRINPVVAPPPIPTFYEDAPPSYETAVADLSPKTPPLTANVDRTNL</sequence>
<feature type="chain" id="PRO_5032381407" evidence="3">
    <location>
        <begin position="18"/>
        <end position="183"/>
    </location>
</feature>
<evidence type="ECO:0000313" key="4">
    <source>
        <dbReference type="EMBL" id="CAF1592401.1"/>
    </source>
</evidence>
<gene>
    <name evidence="4" type="ORF">XAT740_LOCUS46717</name>
</gene>
<evidence type="ECO:0000256" key="2">
    <source>
        <dbReference type="SAM" id="Phobius"/>
    </source>
</evidence>
<evidence type="ECO:0000256" key="3">
    <source>
        <dbReference type="SAM" id="SignalP"/>
    </source>
</evidence>
<keyword evidence="2" id="KW-0472">Membrane</keyword>
<feature type="transmembrane region" description="Helical" evidence="2">
    <location>
        <begin position="86"/>
        <end position="106"/>
    </location>
</feature>
<name>A0A816A8I9_ADIRI</name>
<accession>A0A816A8I9</accession>
<proteinExistence type="predicted"/>
<feature type="signal peptide" evidence="3">
    <location>
        <begin position="1"/>
        <end position="17"/>
    </location>
</feature>
<reference evidence="4" key="1">
    <citation type="submission" date="2021-02" db="EMBL/GenBank/DDBJ databases">
        <authorList>
            <person name="Nowell W R."/>
        </authorList>
    </citation>
    <scope>NUCLEOTIDE SEQUENCE</scope>
</reference>
<organism evidence="4 5">
    <name type="scientific">Adineta ricciae</name>
    <name type="common">Rotifer</name>
    <dbReference type="NCBI Taxonomy" id="249248"/>
    <lineage>
        <taxon>Eukaryota</taxon>
        <taxon>Metazoa</taxon>
        <taxon>Spiralia</taxon>
        <taxon>Gnathifera</taxon>
        <taxon>Rotifera</taxon>
        <taxon>Eurotatoria</taxon>
        <taxon>Bdelloidea</taxon>
        <taxon>Adinetida</taxon>
        <taxon>Adinetidae</taxon>
        <taxon>Adineta</taxon>
    </lineage>
</organism>